<dbReference type="PROSITE" id="PS51186">
    <property type="entry name" value="GNAT"/>
    <property type="match status" value="1"/>
</dbReference>
<comment type="similarity">
    <text evidence="1">Belongs to the acetyltransferase family. RimI subfamily.</text>
</comment>
<dbReference type="RefSeq" id="WP_087459193.1">
    <property type="nucleotide sequence ID" value="NZ_CP021434.1"/>
</dbReference>
<comment type="function">
    <text evidence="1">Acetylates the N-terminal alanine of ribosomal protein bS18.</text>
</comment>
<dbReference type="Pfam" id="PF00583">
    <property type="entry name" value="Acetyltransf_1"/>
    <property type="match status" value="1"/>
</dbReference>
<dbReference type="InterPro" id="IPR006464">
    <property type="entry name" value="AcTrfase_RimI/Ard1"/>
</dbReference>
<dbReference type="SUPFAM" id="SSF55729">
    <property type="entry name" value="Acyl-CoA N-acyltransferases (Nat)"/>
    <property type="match status" value="1"/>
</dbReference>
<accession>A0A1Y0ITL1</accession>
<dbReference type="Proteomes" id="UP000195437">
    <property type="component" value="Chromosome"/>
</dbReference>
<dbReference type="InterPro" id="IPR016181">
    <property type="entry name" value="Acyl_CoA_acyltransferase"/>
</dbReference>
<evidence type="ECO:0000313" key="3">
    <source>
        <dbReference type="EMBL" id="ARU63861.1"/>
    </source>
</evidence>
<dbReference type="Gene3D" id="3.40.630.30">
    <property type="match status" value="1"/>
</dbReference>
<dbReference type="GO" id="GO:0005737">
    <property type="term" value="C:cytoplasm"/>
    <property type="evidence" value="ECO:0007669"/>
    <property type="project" value="UniProtKB-SubCell"/>
</dbReference>
<proteinExistence type="inferred from homology"/>
<keyword evidence="3" id="KW-0808">Transferase</keyword>
<name>A0A1Y0ITL1_9BACL</name>
<dbReference type="GO" id="GO:0008999">
    <property type="term" value="F:protein-N-terminal-alanine acetyltransferase activity"/>
    <property type="evidence" value="ECO:0007669"/>
    <property type="project" value="UniProtKB-EC"/>
</dbReference>
<evidence type="ECO:0000256" key="1">
    <source>
        <dbReference type="RuleBase" id="RU363094"/>
    </source>
</evidence>
<keyword evidence="4" id="KW-1185">Reference proteome</keyword>
<comment type="catalytic activity">
    <reaction evidence="1">
        <text>N-terminal L-alanyl-[ribosomal protein bS18] + acetyl-CoA = N-terminal N(alpha)-acetyl-L-alanyl-[ribosomal protein bS18] + CoA + H(+)</text>
        <dbReference type="Rhea" id="RHEA:43756"/>
        <dbReference type="Rhea" id="RHEA-COMP:10676"/>
        <dbReference type="Rhea" id="RHEA-COMP:10677"/>
        <dbReference type="ChEBI" id="CHEBI:15378"/>
        <dbReference type="ChEBI" id="CHEBI:57287"/>
        <dbReference type="ChEBI" id="CHEBI:57288"/>
        <dbReference type="ChEBI" id="CHEBI:64718"/>
        <dbReference type="ChEBI" id="CHEBI:83683"/>
        <dbReference type="EC" id="2.3.1.266"/>
    </reaction>
</comment>
<dbReference type="NCBIfam" id="TIGR01575">
    <property type="entry name" value="rimI"/>
    <property type="match status" value="1"/>
</dbReference>
<evidence type="ECO:0000259" key="2">
    <source>
        <dbReference type="PROSITE" id="PS51186"/>
    </source>
</evidence>
<dbReference type="InterPro" id="IPR050276">
    <property type="entry name" value="MshD_Acetyltransferase"/>
</dbReference>
<keyword evidence="1" id="KW-0963">Cytoplasm</keyword>
<dbReference type="PANTHER" id="PTHR43617:SF20">
    <property type="entry name" value="N-ALPHA-ACETYLTRANSFERASE RIMI"/>
    <property type="match status" value="1"/>
</dbReference>
<feature type="domain" description="N-acetyltransferase" evidence="2">
    <location>
        <begin position="1"/>
        <end position="141"/>
    </location>
</feature>
<dbReference type="CDD" id="cd04301">
    <property type="entry name" value="NAT_SF"/>
    <property type="match status" value="1"/>
</dbReference>
<dbReference type="PANTHER" id="PTHR43617">
    <property type="entry name" value="L-AMINO ACID N-ACETYLTRANSFERASE"/>
    <property type="match status" value="1"/>
</dbReference>
<dbReference type="EC" id="2.3.1.266" evidence="1"/>
<comment type="subcellular location">
    <subcellularLocation>
        <location evidence="1">Cytoplasm</location>
    </subcellularLocation>
</comment>
<protein>
    <recommendedName>
        <fullName evidence="1">[Ribosomal protein bS18]-alanine N-acetyltransferase</fullName>
        <ecNumber evidence="1">2.3.1.266</ecNumber>
    </recommendedName>
</protein>
<dbReference type="EMBL" id="CP021434">
    <property type="protein sequence ID" value="ARU63861.1"/>
    <property type="molecule type" value="Genomic_DNA"/>
</dbReference>
<dbReference type="KEGG" id="tum:CBW65_10350"/>
<sequence length="150" mass="17051">MVLEDLDRVMEIEHQSFSLPWSREAYVAELTNNHFAKYLVVTLGGDVVGYAGMWVILDEAHITNIAIDPAVRGRRLGEHLMREMMAWSMAHGAERMTLEVRVSNLAAQKLYDRLGFQSYGIRKGYYTDNNEDAMIMWAELPHADAASGME</sequence>
<reference evidence="4" key="1">
    <citation type="submission" date="2017-05" db="EMBL/GenBank/DDBJ databases">
        <authorList>
            <person name="Sung H."/>
        </authorList>
    </citation>
    <scope>NUCLEOTIDE SEQUENCE [LARGE SCALE GENOMIC DNA]</scope>
    <source>
        <strain evidence="4">AR23208</strain>
    </source>
</reference>
<dbReference type="AlphaFoldDB" id="A0A1Y0ITL1"/>
<dbReference type="InterPro" id="IPR000182">
    <property type="entry name" value="GNAT_dom"/>
</dbReference>
<organism evidence="3 4">
    <name type="scientific">Tumebacillus avium</name>
    <dbReference type="NCBI Taxonomy" id="1903704"/>
    <lineage>
        <taxon>Bacteria</taxon>
        <taxon>Bacillati</taxon>
        <taxon>Bacillota</taxon>
        <taxon>Bacilli</taxon>
        <taxon>Bacillales</taxon>
        <taxon>Alicyclobacillaceae</taxon>
        <taxon>Tumebacillus</taxon>
    </lineage>
</organism>
<gene>
    <name evidence="3" type="ORF">CBW65_10350</name>
</gene>
<dbReference type="OrthoDB" id="9794566at2"/>
<evidence type="ECO:0000313" key="4">
    <source>
        <dbReference type="Proteomes" id="UP000195437"/>
    </source>
</evidence>